<gene>
    <name evidence="1" type="ORF">Poly41_70590</name>
</gene>
<protein>
    <submittedName>
        <fullName evidence="1">Uncharacterized protein</fullName>
    </submittedName>
</protein>
<evidence type="ECO:0000313" key="2">
    <source>
        <dbReference type="Proteomes" id="UP000319143"/>
    </source>
</evidence>
<dbReference type="AlphaFoldDB" id="A0A5C6CRG1"/>
<sequence>MALQPIEVPDSINRLPYAEGAEHLSDTANDAIEAFTLVEQPVIEGFVTCDFHLPDQAITWIEQNHLLTYRGREVLNLVGKI</sequence>
<proteinExistence type="predicted"/>
<name>A0A5C6CRG1_9BACT</name>
<dbReference type="EMBL" id="SJPV01000039">
    <property type="protein sequence ID" value="TWU26134.1"/>
    <property type="molecule type" value="Genomic_DNA"/>
</dbReference>
<keyword evidence="2" id="KW-1185">Reference proteome</keyword>
<organism evidence="1 2">
    <name type="scientific">Novipirellula artificiosorum</name>
    <dbReference type="NCBI Taxonomy" id="2528016"/>
    <lineage>
        <taxon>Bacteria</taxon>
        <taxon>Pseudomonadati</taxon>
        <taxon>Planctomycetota</taxon>
        <taxon>Planctomycetia</taxon>
        <taxon>Pirellulales</taxon>
        <taxon>Pirellulaceae</taxon>
        <taxon>Novipirellula</taxon>
    </lineage>
</organism>
<comment type="caution">
    <text evidence="1">The sequence shown here is derived from an EMBL/GenBank/DDBJ whole genome shotgun (WGS) entry which is preliminary data.</text>
</comment>
<reference evidence="1 2" key="1">
    <citation type="submission" date="2019-02" db="EMBL/GenBank/DDBJ databases">
        <title>Deep-cultivation of Planctomycetes and their phenomic and genomic characterization uncovers novel biology.</title>
        <authorList>
            <person name="Wiegand S."/>
            <person name="Jogler M."/>
            <person name="Boedeker C."/>
            <person name="Pinto D."/>
            <person name="Vollmers J."/>
            <person name="Rivas-Marin E."/>
            <person name="Kohn T."/>
            <person name="Peeters S.H."/>
            <person name="Heuer A."/>
            <person name="Rast P."/>
            <person name="Oberbeckmann S."/>
            <person name="Bunk B."/>
            <person name="Jeske O."/>
            <person name="Meyerdierks A."/>
            <person name="Storesund J.E."/>
            <person name="Kallscheuer N."/>
            <person name="Luecker S."/>
            <person name="Lage O.M."/>
            <person name="Pohl T."/>
            <person name="Merkel B.J."/>
            <person name="Hornburger P."/>
            <person name="Mueller R.-W."/>
            <person name="Bruemmer F."/>
            <person name="Labrenz M."/>
            <person name="Spormann A.M."/>
            <person name="Op Den Camp H."/>
            <person name="Overmann J."/>
            <person name="Amann R."/>
            <person name="Jetten M.S.M."/>
            <person name="Mascher T."/>
            <person name="Medema M.H."/>
            <person name="Devos D.P."/>
            <person name="Kaster A.-K."/>
            <person name="Ovreas L."/>
            <person name="Rohde M."/>
            <person name="Galperin M.Y."/>
            <person name="Jogler C."/>
        </authorList>
    </citation>
    <scope>NUCLEOTIDE SEQUENCE [LARGE SCALE GENOMIC DNA]</scope>
    <source>
        <strain evidence="1 2">Poly41</strain>
    </source>
</reference>
<dbReference type="RefSeq" id="WP_231616155.1">
    <property type="nucleotide sequence ID" value="NZ_SJPV01000039.1"/>
</dbReference>
<evidence type="ECO:0000313" key="1">
    <source>
        <dbReference type="EMBL" id="TWU26134.1"/>
    </source>
</evidence>
<dbReference type="Proteomes" id="UP000319143">
    <property type="component" value="Unassembled WGS sequence"/>
</dbReference>
<accession>A0A5C6CRG1</accession>